<accession>A0ABW5ADY0</accession>
<dbReference type="EMBL" id="JBHUIX010000019">
    <property type="protein sequence ID" value="MFD2175721.1"/>
    <property type="molecule type" value="Genomic_DNA"/>
</dbReference>
<keyword evidence="7" id="KW-1185">Reference proteome</keyword>
<feature type="transmembrane region" description="Helical" evidence="5">
    <location>
        <begin position="21"/>
        <end position="44"/>
    </location>
</feature>
<dbReference type="InterPro" id="IPR004254">
    <property type="entry name" value="AdipoR/HlyIII-related"/>
</dbReference>
<feature type="transmembrane region" description="Helical" evidence="5">
    <location>
        <begin position="161"/>
        <end position="181"/>
    </location>
</feature>
<keyword evidence="4 5" id="KW-0472">Membrane</keyword>
<organism evidence="6 7">
    <name type="scientific">Rhodobacter lacus</name>
    <dbReference type="NCBI Taxonomy" id="1641972"/>
    <lineage>
        <taxon>Bacteria</taxon>
        <taxon>Pseudomonadati</taxon>
        <taxon>Pseudomonadota</taxon>
        <taxon>Alphaproteobacteria</taxon>
        <taxon>Rhodobacterales</taxon>
        <taxon>Rhodobacter group</taxon>
        <taxon>Rhodobacter</taxon>
    </lineage>
</organism>
<proteinExistence type="predicted"/>
<dbReference type="RefSeq" id="WP_377393073.1">
    <property type="nucleotide sequence ID" value="NZ_JBHUIX010000019.1"/>
</dbReference>
<feature type="transmembrane region" description="Helical" evidence="5">
    <location>
        <begin position="85"/>
        <end position="103"/>
    </location>
</feature>
<dbReference type="Proteomes" id="UP001597413">
    <property type="component" value="Unassembled WGS sequence"/>
</dbReference>
<comment type="caution">
    <text evidence="6">The sequence shown here is derived from an EMBL/GenBank/DDBJ whole genome shotgun (WGS) entry which is preliminary data.</text>
</comment>
<feature type="transmembrane region" description="Helical" evidence="5">
    <location>
        <begin position="109"/>
        <end position="129"/>
    </location>
</feature>
<evidence type="ECO:0000256" key="2">
    <source>
        <dbReference type="ARBA" id="ARBA00022692"/>
    </source>
</evidence>
<evidence type="ECO:0000313" key="6">
    <source>
        <dbReference type="EMBL" id="MFD2175721.1"/>
    </source>
</evidence>
<protein>
    <submittedName>
        <fullName evidence="6">Hemolysin III family protein</fullName>
    </submittedName>
</protein>
<dbReference type="Pfam" id="PF03006">
    <property type="entry name" value="HlyIII"/>
    <property type="match status" value="1"/>
</dbReference>
<comment type="subcellular location">
    <subcellularLocation>
        <location evidence="1">Membrane</location>
        <topology evidence="1">Multi-pass membrane protein</topology>
    </subcellularLocation>
</comment>
<evidence type="ECO:0000256" key="3">
    <source>
        <dbReference type="ARBA" id="ARBA00022989"/>
    </source>
</evidence>
<reference evidence="7" key="1">
    <citation type="journal article" date="2019" name="Int. J. Syst. Evol. Microbiol.">
        <title>The Global Catalogue of Microorganisms (GCM) 10K type strain sequencing project: providing services to taxonomists for standard genome sequencing and annotation.</title>
        <authorList>
            <consortium name="The Broad Institute Genomics Platform"/>
            <consortium name="The Broad Institute Genome Sequencing Center for Infectious Disease"/>
            <person name="Wu L."/>
            <person name="Ma J."/>
        </authorList>
    </citation>
    <scope>NUCLEOTIDE SEQUENCE [LARGE SCALE GENOMIC DNA]</scope>
    <source>
        <strain evidence="7">CCUG 55131</strain>
    </source>
</reference>
<feature type="transmembrane region" description="Helical" evidence="5">
    <location>
        <begin position="193"/>
        <end position="213"/>
    </location>
</feature>
<evidence type="ECO:0000256" key="4">
    <source>
        <dbReference type="ARBA" id="ARBA00023136"/>
    </source>
</evidence>
<keyword evidence="3 5" id="KW-1133">Transmembrane helix</keyword>
<dbReference type="PANTHER" id="PTHR20855:SF3">
    <property type="entry name" value="LD03007P"/>
    <property type="match status" value="1"/>
</dbReference>
<dbReference type="PANTHER" id="PTHR20855">
    <property type="entry name" value="ADIPOR/PROGESTIN RECEPTOR-RELATED"/>
    <property type="match status" value="1"/>
</dbReference>
<gene>
    <name evidence="6" type="ORF">ACFSM0_16635</name>
</gene>
<feature type="transmembrane region" description="Helical" evidence="5">
    <location>
        <begin position="136"/>
        <end position="155"/>
    </location>
</feature>
<sequence>MTRHQLAHSFREHFADGVMHVLGVTFAVAAVSALMVWAAMAGLGPKIWPLVVYAVGLIASFGFSAGYNLTLYAPARAVLRRFDHAAIYLLIAGTYTPMALIGLGGGVGIALTITIWALALIGMVMKLGFFHRGERLGFVLYLAMGWLGVLAIWPLLQALPLAVLILLGTGGAIYTLGTVFYKLKGLPFSRAIWHGHVLAAAATHYAAVILIAAR</sequence>
<name>A0ABW5ADY0_9RHOB</name>
<keyword evidence="2 5" id="KW-0812">Transmembrane</keyword>
<evidence type="ECO:0000256" key="5">
    <source>
        <dbReference type="SAM" id="Phobius"/>
    </source>
</evidence>
<evidence type="ECO:0000313" key="7">
    <source>
        <dbReference type="Proteomes" id="UP001597413"/>
    </source>
</evidence>
<evidence type="ECO:0000256" key="1">
    <source>
        <dbReference type="ARBA" id="ARBA00004141"/>
    </source>
</evidence>
<feature type="transmembrane region" description="Helical" evidence="5">
    <location>
        <begin position="50"/>
        <end position="73"/>
    </location>
</feature>